<dbReference type="InterPro" id="IPR029062">
    <property type="entry name" value="Class_I_gatase-like"/>
</dbReference>
<gene>
    <name evidence="1" type="ORF">KZX47_10250</name>
</gene>
<sequence length="419" mass="44394">MGISRHWRLGIVALVAALGACSGPQGVKPNMAVPGPRDDAGGDPAQACGKVTETPLGQVGTLLVWNTQDTLFVRLSGVSPWQLTESHAYAGTSAPGNWWDFPAQAVHDPYVGTFTYAFALADLGANPGDTLHVAGHAFLMTPSYNFNEAQGHVEFVVNRCGTTPPPPGKDIVVFNDINPFDNTGMANDNNKLMVKNLVNYTTSGPRGAGTKVLFDRGRDSVCGGTGECNDSNLSTMRSIIAGEGFAIEELGSTAGSITALPSDVKVIFLWNPRQTFTNGEINVFKQFASEGGRVVFIGEWQGYYDAITLENDFLGKMGAVMTNTGQAVDCGYNTLPQASLRPHQITQGMTNVTIACSSVLVPGPNDYPLYYDSSNTKVLSAVATIDATPLPLGFVQPARVTMAPQGLHPLLNPSSATGY</sequence>
<name>A0ABS6ZZR0_9DEIN</name>
<dbReference type="EMBL" id="JAHXRS010000019">
    <property type="protein sequence ID" value="MBW6395529.1"/>
    <property type="molecule type" value="Genomic_DNA"/>
</dbReference>
<evidence type="ECO:0000313" key="2">
    <source>
        <dbReference type="Proteomes" id="UP000724268"/>
    </source>
</evidence>
<organism evidence="1 2">
    <name type="scientific">Thermus brevis</name>
    <dbReference type="NCBI Taxonomy" id="2862456"/>
    <lineage>
        <taxon>Bacteria</taxon>
        <taxon>Thermotogati</taxon>
        <taxon>Deinococcota</taxon>
        <taxon>Deinococci</taxon>
        <taxon>Thermales</taxon>
        <taxon>Thermaceae</taxon>
        <taxon>Thermus</taxon>
    </lineage>
</organism>
<dbReference type="SUPFAM" id="SSF52317">
    <property type="entry name" value="Class I glutamine amidotransferase-like"/>
    <property type="match status" value="1"/>
</dbReference>
<proteinExistence type="predicted"/>
<reference evidence="1 2" key="1">
    <citation type="submission" date="2021-07" db="EMBL/GenBank/DDBJ databases">
        <title>Thermus aquaticus gen. n. and sp. n., a nonsporulating extreme thermophile.</title>
        <authorList>
            <person name="Hu C.-J."/>
            <person name="Li W.-J."/>
            <person name="Xian W.-D."/>
        </authorList>
    </citation>
    <scope>NUCLEOTIDE SEQUENCE [LARGE SCALE GENOMIC DNA]</scope>
    <source>
        <strain evidence="1 2">SYSU G05001</strain>
    </source>
</reference>
<evidence type="ECO:0000313" key="1">
    <source>
        <dbReference type="EMBL" id="MBW6395529.1"/>
    </source>
</evidence>
<dbReference type="Proteomes" id="UP000724268">
    <property type="component" value="Unassembled WGS sequence"/>
</dbReference>
<accession>A0ABS6ZZR0</accession>
<comment type="caution">
    <text evidence="1">The sequence shown here is derived from an EMBL/GenBank/DDBJ whole genome shotgun (WGS) entry which is preliminary data.</text>
</comment>
<dbReference type="PROSITE" id="PS51257">
    <property type="entry name" value="PROKAR_LIPOPROTEIN"/>
    <property type="match status" value="1"/>
</dbReference>
<keyword evidence="2" id="KW-1185">Reference proteome</keyword>
<protein>
    <submittedName>
        <fullName evidence="1">ABC transporter</fullName>
    </submittedName>
</protein>